<dbReference type="Gene3D" id="1.10.287.130">
    <property type="match status" value="1"/>
</dbReference>
<dbReference type="GO" id="GO:0000155">
    <property type="term" value="F:phosphorelay sensor kinase activity"/>
    <property type="evidence" value="ECO:0007669"/>
    <property type="project" value="InterPro"/>
</dbReference>
<dbReference type="Proteomes" id="UP000282977">
    <property type="component" value="Unassembled WGS sequence"/>
</dbReference>
<dbReference type="CDD" id="cd00082">
    <property type="entry name" value="HisKA"/>
    <property type="match status" value="1"/>
</dbReference>
<dbReference type="InterPro" id="IPR050980">
    <property type="entry name" value="2C_sensor_his_kinase"/>
</dbReference>
<sequence length="455" mass="48645">MTAALPSLAARLDSLTGVVSLASPDAAGHRNMVQLVQLRWLAVGGQLATILIVHYGMGVRLPLGAMLALVMTLVILNLVSMAALRRRRGIANAELFAALLLDVAALTAQLYMSGGATNPFVSLFLLQVVLGSVLLDRWSSWAVVAVTCLCFAFLVIAYRPLALPASMDQSLFRLHVQGMWACFALMAVLLVLFVTRISGNLRARDAYLADMRQQAAEQDHIVRIGLLATGAAHELGTPLASLSVALNDWQRMPQIAQTPDMAQEVAEMQAEVQRCKAIVTGILLSAGAERSDGSKPTTVYGFFEALVAQWRITRPYADLHYDNRFGADMAIVADATLRQVIDNLLDNAFEASTGIVSLLVMREVDQIGADQLAIVVRDTGPGFPPDILANIGKPYYSTKSRPGAGLGLFLVVNVMRKLGGAVVARNRAGGGAEVIVTLPLAALALPQERAAPDGR</sequence>
<keyword evidence="4" id="KW-1003">Cell membrane</keyword>
<dbReference type="PROSITE" id="PS50109">
    <property type="entry name" value="HIS_KIN"/>
    <property type="match status" value="1"/>
</dbReference>
<keyword evidence="10" id="KW-0812">Transmembrane</keyword>
<organism evidence="12 13">
    <name type="scientific">Sphingobium algorifonticola</name>
    <dbReference type="NCBI Taxonomy" id="2008318"/>
    <lineage>
        <taxon>Bacteria</taxon>
        <taxon>Pseudomonadati</taxon>
        <taxon>Pseudomonadota</taxon>
        <taxon>Alphaproteobacteria</taxon>
        <taxon>Sphingomonadales</taxon>
        <taxon>Sphingomonadaceae</taxon>
        <taxon>Sphingobium</taxon>
    </lineage>
</organism>
<comment type="caution">
    <text evidence="12">The sequence shown here is derived from an EMBL/GenBank/DDBJ whole genome shotgun (WGS) entry which is preliminary data.</text>
</comment>
<dbReference type="InterPro" id="IPR003661">
    <property type="entry name" value="HisK_dim/P_dom"/>
</dbReference>
<evidence type="ECO:0000256" key="2">
    <source>
        <dbReference type="ARBA" id="ARBA00004651"/>
    </source>
</evidence>
<dbReference type="InterPro" id="IPR036890">
    <property type="entry name" value="HATPase_C_sf"/>
</dbReference>
<dbReference type="OrthoDB" id="9785252at2"/>
<keyword evidence="8 12" id="KW-0418">Kinase</keyword>
<feature type="transmembrane region" description="Helical" evidence="10">
    <location>
        <begin position="118"/>
        <end position="135"/>
    </location>
</feature>
<evidence type="ECO:0000256" key="9">
    <source>
        <dbReference type="ARBA" id="ARBA00022840"/>
    </source>
</evidence>
<keyword evidence="10" id="KW-0472">Membrane</keyword>
<comment type="catalytic activity">
    <reaction evidence="1">
        <text>ATP + protein L-histidine = ADP + protein N-phospho-L-histidine.</text>
        <dbReference type="EC" id="2.7.13.3"/>
    </reaction>
</comment>
<feature type="transmembrane region" description="Helical" evidence="10">
    <location>
        <begin position="142"/>
        <end position="162"/>
    </location>
</feature>
<keyword evidence="10" id="KW-1133">Transmembrane helix</keyword>
<dbReference type="RefSeq" id="WP_127689284.1">
    <property type="nucleotide sequence ID" value="NZ_RZUL01000001.1"/>
</dbReference>
<keyword evidence="13" id="KW-1185">Reference proteome</keyword>
<dbReference type="Gene3D" id="3.30.565.10">
    <property type="entry name" value="Histidine kinase-like ATPase, C-terminal domain"/>
    <property type="match status" value="1"/>
</dbReference>
<evidence type="ECO:0000313" key="12">
    <source>
        <dbReference type="EMBL" id="RVT43743.1"/>
    </source>
</evidence>
<feature type="domain" description="Histidine kinase" evidence="11">
    <location>
        <begin position="230"/>
        <end position="442"/>
    </location>
</feature>
<evidence type="ECO:0000256" key="3">
    <source>
        <dbReference type="ARBA" id="ARBA00012438"/>
    </source>
</evidence>
<comment type="subcellular location">
    <subcellularLocation>
        <location evidence="2">Cell membrane</location>
        <topology evidence="2">Multi-pass membrane protein</topology>
    </subcellularLocation>
</comment>
<evidence type="ECO:0000259" key="11">
    <source>
        <dbReference type="PROSITE" id="PS50109"/>
    </source>
</evidence>
<name>A0A437JDC3_9SPHN</name>
<protein>
    <recommendedName>
        <fullName evidence="3">histidine kinase</fullName>
        <ecNumber evidence="3">2.7.13.3</ecNumber>
    </recommendedName>
</protein>
<dbReference type="SMART" id="SM00387">
    <property type="entry name" value="HATPase_c"/>
    <property type="match status" value="1"/>
</dbReference>
<dbReference type="GO" id="GO:0005886">
    <property type="term" value="C:plasma membrane"/>
    <property type="evidence" value="ECO:0007669"/>
    <property type="project" value="UniProtKB-SubCell"/>
</dbReference>
<feature type="transmembrane region" description="Helical" evidence="10">
    <location>
        <begin position="38"/>
        <end position="57"/>
    </location>
</feature>
<evidence type="ECO:0000256" key="5">
    <source>
        <dbReference type="ARBA" id="ARBA00022553"/>
    </source>
</evidence>
<evidence type="ECO:0000313" key="13">
    <source>
        <dbReference type="Proteomes" id="UP000282977"/>
    </source>
</evidence>
<dbReference type="SUPFAM" id="SSF47384">
    <property type="entry name" value="Homodimeric domain of signal transducing histidine kinase"/>
    <property type="match status" value="1"/>
</dbReference>
<dbReference type="GO" id="GO:0005524">
    <property type="term" value="F:ATP binding"/>
    <property type="evidence" value="ECO:0007669"/>
    <property type="project" value="UniProtKB-KW"/>
</dbReference>
<dbReference type="SUPFAM" id="SSF55874">
    <property type="entry name" value="ATPase domain of HSP90 chaperone/DNA topoisomerase II/histidine kinase"/>
    <property type="match status" value="1"/>
</dbReference>
<accession>A0A437JDC3</accession>
<keyword evidence="7" id="KW-0547">Nucleotide-binding</keyword>
<keyword evidence="9" id="KW-0067">ATP-binding</keyword>
<evidence type="ECO:0000256" key="1">
    <source>
        <dbReference type="ARBA" id="ARBA00000085"/>
    </source>
</evidence>
<proteinExistence type="predicted"/>
<evidence type="ECO:0000256" key="7">
    <source>
        <dbReference type="ARBA" id="ARBA00022741"/>
    </source>
</evidence>
<dbReference type="EMBL" id="RZUL01000001">
    <property type="protein sequence ID" value="RVT43743.1"/>
    <property type="molecule type" value="Genomic_DNA"/>
</dbReference>
<feature type="transmembrane region" description="Helical" evidence="10">
    <location>
        <begin position="95"/>
        <end position="112"/>
    </location>
</feature>
<gene>
    <name evidence="12" type="ORF">ENE74_03845</name>
</gene>
<dbReference type="PRINTS" id="PR00344">
    <property type="entry name" value="BCTRLSENSOR"/>
</dbReference>
<evidence type="ECO:0000256" key="8">
    <source>
        <dbReference type="ARBA" id="ARBA00022777"/>
    </source>
</evidence>
<dbReference type="PANTHER" id="PTHR44936">
    <property type="entry name" value="SENSOR PROTEIN CREC"/>
    <property type="match status" value="1"/>
</dbReference>
<evidence type="ECO:0000256" key="6">
    <source>
        <dbReference type="ARBA" id="ARBA00022679"/>
    </source>
</evidence>
<feature type="transmembrane region" description="Helical" evidence="10">
    <location>
        <begin position="63"/>
        <end position="83"/>
    </location>
</feature>
<dbReference type="PANTHER" id="PTHR44936:SF10">
    <property type="entry name" value="SENSOR PROTEIN RSTB"/>
    <property type="match status" value="1"/>
</dbReference>
<feature type="transmembrane region" description="Helical" evidence="10">
    <location>
        <begin position="174"/>
        <end position="194"/>
    </location>
</feature>
<reference evidence="12 13" key="1">
    <citation type="submission" date="2019-01" db="EMBL/GenBank/DDBJ databases">
        <authorList>
            <person name="Chen W.-M."/>
        </authorList>
    </citation>
    <scope>NUCLEOTIDE SEQUENCE [LARGE SCALE GENOMIC DNA]</scope>
    <source>
        <strain evidence="12 13">TLA-22</strain>
    </source>
</reference>
<dbReference type="InterPro" id="IPR004358">
    <property type="entry name" value="Sig_transdc_His_kin-like_C"/>
</dbReference>
<dbReference type="InterPro" id="IPR036097">
    <property type="entry name" value="HisK_dim/P_sf"/>
</dbReference>
<evidence type="ECO:0000256" key="4">
    <source>
        <dbReference type="ARBA" id="ARBA00022475"/>
    </source>
</evidence>
<dbReference type="EC" id="2.7.13.3" evidence="3"/>
<keyword evidence="5" id="KW-0597">Phosphoprotein</keyword>
<dbReference type="AlphaFoldDB" id="A0A437JDC3"/>
<dbReference type="Pfam" id="PF02518">
    <property type="entry name" value="HATPase_c"/>
    <property type="match status" value="1"/>
</dbReference>
<dbReference type="InterPro" id="IPR003594">
    <property type="entry name" value="HATPase_dom"/>
</dbReference>
<dbReference type="InterPro" id="IPR005467">
    <property type="entry name" value="His_kinase_dom"/>
</dbReference>
<keyword evidence="6" id="KW-0808">Transferase</keyword>
<evidence type="ECO:0000256" key="10">
    <source>
        <dbReference type="SAM" id="Phobius"/>
    </source>
</evidence>